<dbReference type="PATRIC" id="fig|742823.3.peg.2033"/>
<feature type="region of interest" description="Disordered" evidence="1">
    <location>
        <begin position="59"/>
        <end position="90"/>
    </location>
</feature>
<feature type="signal peptide" evidence="2">
    <location>
        <begin position="1"/>
        <end position="24"/>
    </location>
</feature>
<evidence type="ECO:0000256" key="2">
    <source>
        <dbReference type="SAM" id="SignalP"/>
    </source>
</evidence>
<feature type="chain" id="PRO_5003849690" evidence="2">
    <location>
        <begin position="25"/>
        <end position="237"/>
    </location>
</feature>
<dbReference type="EMBL" id="ADMG01000045">
    <property type="protein sequence ID" value="EKB30368.1"/>
    <property type="molecule type" value="Genomic_DNA"/>
</dbReference>
<organism evidence="3 4">
    <name type="scientific">Sutterella wadsworthensis 2_1_59BFAA</name>
    <dbReference type="NCBI Taxonomy" id="742823"/>
    <lineage>
        <taxon>Bacteria</taxon>
        <taxon>Pseudomonadati</taxon>
        <taxon>Pseudomonadota</taxon>
        <taxon>Betaproteobacteria</taxon>
        <taxon>Burkholderiales</taxon>
        <taxon>Sutterellaceae</taxon>
        <taxon>Sutterella</taxon>
    </lineage>
</organism>
<dbReference type="AlphaFoldDB" id="K1JUN6"/>
<accession>K1JUN6</accession>
<protein>
    <submittedName>
        <fullName evidence="3">Uncharacterized protein</fullName>
    </submittedName>
</protein>
<dbReference type="Proteomes" id="UP000005835">
    <property type="component" value="Unassembled WGS sequence"/>
</dbReference>
<evidence type="ECO:0000313" key="3">
    <source>
        <dbReference type="EMBL" id="EKB30368.1"/>
    </source>
</evidence>
<evidence type="ECO:0000256" key="1">
    <source>
        <dbReference type="SAM" id="MobiDB-lite"/>
    </source>
</evidence>
<reference evidence="3 4" key="1">
    <citation type="submission" date="2012-05" db="EMBL/GenBank/DDBJ databases">
        <title>The Genome Sequence of Sutterella wadsworthensis 2_1_59BFAA.</title>
        <authorList>
            <consortium name="The Broad Institute Genome Sequencing Platform"/>
            <person name="Earl A."/>
            <person name="Ward D."/>
            <person name="Feldgarden M."/>
            <person name="Gevers D."/>
            <person name="Daigneault M."/>
            <person name="Strauss J."/>
            <person name="Allen-Vercoe E."/>
            <person name="Walker B."/>
            <person name="Young S.K."/>
            <person name="Zeng Q."/>
            <person name="Gargeya S."/>
            <person name="Fitzgerald M."/>
            <person name="Haas B."/>
            <person name="Abouelleil A."/>
            <person name="Alvarado L."/>
            <person name="Arachchi H.M."/>
            <person name="Berlin A.M."/>
            <person name="Chapman S.B."/>
            <person name="Goldberg J."/>
            <person name="Griggs A."/>
            <person name="Gujja S."/>
            <person name="Hansen M."/>
            <person name="Howarth C."/>
            <person name="Imamovic A."/>
            <person name="Larimer J."/>
            <person name="McCowen C."/>
            <person name="Montmayeur A."/>
            <person name="Murphy C."/>
            <person name="Neiman D."/>
            <person name="Pearson M."/>
            <person name="Priest M."/>
            <person name="Roberts A."/>
            <person name="Saif S."/>
            <person name="Shea T."/>
            <person name="Sisk P."/>
            <person name="Sykes S."/>
            <person name="Wortman J."/>
            <person name="Nusbaum C."/>
            <person name="Birren B."/>
        </authorList>
    </citation>
    <scope>NUCLEOTIDE SEQUENCE [LARGE SCALE GENOMIC DNA]</scope>
    <source>
        <strain evidence="3 4">2_1_59BFAA</strain>
    </source>
</reference>
<dbReference type="RefSeq" id="WP_005436736.1">
    <property type="nucleotide sequence ID" value="NZ_JH815520.1"/>
</dbReference>
<dbReference type="eggNOG" id="ENOG502ZSMC">
    <property type="taxonomic scope" value="Bacteria"/>
</dbReference>
<evidence type="ECO:0000313" key="4">
    <source>
        <dbReference type="Proteomes" id="UP000005835"/>
    </source>
</evidence>
<proteinExistence type="predicted"/>
<sequence>MNFRTLFTPAALAGLLALPGAASALDAIPASCLKCRQSPDDTAFITCLYECLADLKTAPGASSGDASKSKAGTPSTDSGKSGKKTQADGLPAFEGGWTVYDRPDAAEGDQARSAELLSHNAVSAFFQRVQPVLVLAKEKKGDVHAFLNLEPAVVGSFSDRVLVQFDESRPRALPLRALMGGSAVLLQDKTFLKDLASARKLYVRLDLFGAPAQTMAFDLGDVKGVMKWLDEADAVRS</sequence>
<feature type="compositionally biased region" description="Low complexity" evidence="1">
    <location>
        <begin position="59"/>
        <end position="72"/>
    </location>
</feature>
<keyword evidence="2" id="KW-0732">Signal</keyword>
<gene>
    <name evidence="3" type="ORF">HMPREF9465_02035</name>
</gene>
<comment type="caution">
    <text evidence="3">The sequence shown here is derived from an EMBL/GenBank/DDBJ whole genome shotgun (WGS) entry which is preliminary data.</text>
</comment>
<name>K1JUN6_9BURK</name>
<keyword evidence="4" id="KW-1185">Reference proteome</keyword>
<dbReference type="HOGENOM" id="CLU_1170176_0_0_4"/>